<reference evidence="2 3" key="1">
    <citation type="submission" date="2020-08" db="EMBL/GenBank/DDBJ databases">
        <title>Sequencing the genomes of 1000 actinobacteria strains.</title>
        <authorList>
            <person name="Klenk H.-P."/>
        </authorList>
    </citation>
    <scope>NUCLEOTIDE SEQUENCE [LARGE SCALE GENOMIC DNA]</scope>
    <source>
        <strain evidence="2 3">DSM 43851</strain>
    </source>
</reference>
<keyword evidence="3" id="KW-1185">Reference proteome</keyword>
<comment type="similarity">
    <text evidence="1">Belongs to the WXG100 family.</text>
</comment>
<organism evidence="2 3">
    <name type="scientific">Kutzneria kofuensis</name>
    <dbReference type="NCBI Taxonomy" id="103725"/>
    <lineage>
        <taxon>Bacteria</taxon>
        <taxon>Bacillati</taxon>
        <taxon>Actinomycetota</taxon>
        <taxon>Actinomycetes</taxon>
        <taxon>Pseudonocardiales</taxon>
        <taxon>Pseudonocardiaceae</taxon>
        <taxon>Kutzneria</taxon>
    </lineage>
</organism>
<comment type="caution">
    <text evidence="2">The sequence shown here is derived from an EMBL/GenBank/DDBJ whole genome shotgun (WGS) entry which is preliminary data.</text>
</comment>
<proteinExistence type="inferred from homology"/>
<dbReference type="Pfam" id="PF06013">
    <property type="entry name" value="WXG100"/>
    <property type="match status" value="1"/>
</dbReference>
<dbReference type="AlphaFoldDB" id="A0A7W9KMQ3"/>
<evidence type="ECO:0000313" key="2">
    <source>
        <dbReference type="EMBL" id="MBB5895408.1"/>
    </source>
</evidence>
<evidence type="ECO:0000313" key="3">
    <source>
        <dbReference type="Proteomes" id="UP000585638"/>
    </source>
</evidence>
<dbReference type="InterPro" id="IPR036689">
    <property type="entry name" value="ESAT-6-like_sf"/>
</dbReference>
<dbReference type="SUPFAM" id="SSF140453">
    <property type="entry name" value="EsxAB dimer-like"/>
    <property type="match status" value="1"/>
</dbReference>
<evidence type="ECO:0000256" key="1">
    <source>
        <dbReference type="RuleBase" id="RU362001"/>
    </source>
</evidence>
<accession>A0A7W9KMQ3</accession>
<dbReference type="Gene3D" id="1.10.287.1060">
    <property type="entry name" value="ESAT-6-like"/>
    <property type="match status" value="1"/>
</dbReference>
<dbReference type="NCBIfam" id="TIGR03930">
    <property type="entry name" value="WXG100_ESAT6"/>
    <property type="match status" value="1"/>
</dbReference>
<name>A0A7W9KMQ3_9PSEU</name>
<dbReference type="EMBL" id="JACHIR010000001">
    <property type="protein sequence ID" value="MBB5895408.1"/>
    <property type="molecule type" value="Genomic_DNA"/>
</dbReference>
<protein>
    <recommendedName>
        <fullName evidence="1">ESAT-6-like protein</fullName>
    </recommendedName>
</protein>
<dbReference type="InterPro" id="IPR010310">
    <property type="entry name" value="T7SS_ESAT-6-like"/>
</dbReference>
<dbReference type="Proteomes" id="UP000585638">
    <property type="component" value="Unassembled WGS sequence"/>
</dbReference>
<sequence length="107" mass="11489">MASVSKVTVQELYNTATSQDDAIQGADKELQNLQQHCDTLASVWTGQAAATYHEAMNSFQDGAKQVVAKLKEMQQTMLETAKLYGATNENIISVAGKARSHTSGLGI</sequence>
<gene>
    <name evidence="2" type="ORF">BJ998_006604</name>
</gene>
<dbReference type="RefSeq" id="WP_184867204.1">
    <property type="nucleotide sequence ID" value="NZ_BAAAWY010000058.1"/>
</dbReference>